<evidence type="ECO:0000256" key="9">
    <source>
        <dbReference type="ARBA" id="ARBA00023237"/>
    </source>
</evidence>
<keyword evidence="9" id="KW-0998">Cell outer membrane</keyword>
<evidence type="ECO:0000313" key="14">
    <source>
        <dbReference type="Proteomes" id="UP000594034"/>
    </source>
</evidence>
<evidence type="ECO:0000256" key="7">
    <source>
        <dbReference type="ARBA" id="ARBA00023114"/>
    </source>
</evidence>
<evidence type="ECO:0000256" key="1">
    <source>
        <dbReference type="ARBA" id="ARBA00004571"/>
    </source>
</evidence>
<gene>
    <name evidence="13" type="primary">ompA</name>
    <name evidence="13" type="ORF">FE240_11540</name>
</gene>
<keyword evidence="6" id="KW-0406">Ion transport</keyword>
<keyword evidence="7" id="KW-0626">Porin</keyword>
<dbReference type="EMBL" id="CP040449">
    <property type="protein sequence ID" value="QFI55262.1"/>
    <property type="molecule type" value="Genomic_DNA"/>
</dbReference>
<dbReference type="InterPro" id="IPR000498">
    <property type="entry name" value="OmpA-like_TM_dom"/>
</dbReference>
<evidence type="ECO:0000256" key="4">
    <source>
        <dbReference type="ARBA" id="ARBA00022452"/>
    </source>
</evidence>
<dbReference type="SUPFAM" id="SSF103088">
    <property type="entry name" value="OmpA-like"/>
    <property type="match status" value="1"/>
</dbReference>
<feature type="chain" id="PRO_5023870906" evidence="11">
    <location>
        <begin position="25"/>
        <end position="332"/>
    </location>
</feature>
<dbReference type="Pfam" id="PF00691">
    <property type="entry name" value="OmpA"/>
    <property type="match status" value="1"/>
</dbReference>
<proteinExistence type="inferred from homology"/>
<dbReference type="GO" id="GO:0006811">
    <property type="term" value="P:monoatomic ion transport"/>
    <property type="evidence" value="ECO:0007669"/>
    <property type="project" value="UniProtKB-KW"/>
</dbReference>
<evidence type="ECO:0000313" key="13">
    <source>
        <dbReference type="EMBL" id="QFI55262.1"/>
    </source>
</evidence>
<dbReference type="GO" id="GO:0009279">
    <property type="term" value="C:cell outer membrane"/>
    <property type="evidence" value="ECO:0007669"/>
    <property type="project" value="UniProtKB-SubCell"/>
</dbReference>
<dbReference type="InterPro" id="IPR036737">
    <property type="entry name" value="OmpA-like_sf"/>
</dbReference>
<keyword evidence="11" id="KW-0732">Signal</keyword>
<reference evidence="13 14" key="1">
    <citation type="submission" date="2019-05" db="EMBL/GenBank/DDBJ databases">
        <title>OXA-830, a novel chromosomally encoded expanded-spectrum class D beta-lactamase in Aeromonas simiae.</title>
        <authorList>
            <person name="Zhou W."/>
            <person name="Chen Q."/>
        </authorList>
    </citation>
    <scope>NUCLEOTIDE SEQUENCE [LARGE SCALE GENOMIC DNA]</scope>
    <source>
        <strain evidence="13 14">A6</strain>
    </source>
</reference>
<keyword evidence="5" id="KW-0812">Transmembrane</keyword>
<feature type="signal peptide" evidence="11">
    <location>
        <begin position="1"/>
        <end position="24"/>
    </location>
</feature>
<organism evidence="13 14">
    <name type="scientific">Aeromonas simiae</name>
    <dbReference type="NCBI Taxonomy" id="218936"/>
    <lineage>
        <taxon>Bacteria</taxon>
        <taxon>Pseudomonadati</taxon>
        <taxon>Pseudomonadota</taxon>
        <taxon>Gammaproteobacteria</taxon>
        <taxon>Aeromonadales</taxon>
        <taxon>Aeromonadaceae</taxon>
        <taxon>Aeromonas</taxon>
    </lineage>
</organism>
<dbReference type="Gene3D" id="2.40.160.20">
    <property type="match status" value="1"/>
</dbReference>
<evidence type="ECO:0000256" key="5">
    <source>
        <dbReference type="ARBA" id="ARBA00022692"/>
    </source>
</evidence>
<sequence>MKMKVAPSLIAIALAAIGATSAQANDWYTGVGAGWADFRELSEFGQDADEDATAISLFGGYNFNENFGAELGYQYAGKGGVDGVDFKTQGATLSGIGRLPLNSIFSVFAEGGAYFYHAKGNDDSKNGTAPLAGLGLTAKVSDLVDLQARYRYLWNVGDDNRTWETDTGIASLELVLHPNRTSYVAPAPAPAPEPTPEPVVVEKNFSLSSDVLFAFGKSTLKPEGTSALNTLYQQISDARPTDGQAVVIGYTDFIGSDAANQRLSEARARTVADFLVSKGLPASKVSIEGRGEANPVTGDSCAKVTPRAKQIACLAPDRRVEVQVTGTQQVTQ</sequence>
<evidence type="ECO:0000256" key="8">
    <source>
        <dbReference type="ARBA" id="ARBA00023136"/>
    </source>
</evidence>
<dbReference type="PRINTS" id="PR01021">
    <property type="entry name" value="OMPADOMAIN"/>
</dbReference>
<dbReference type="InterPro" id="IPR006690">
    <property type="entry name" value="OMPA-like_CS"/>
</dbReference>
<dbReference type="PROSITE" id="PS51123">
    <property type="entry name" value="OMPA_2"/>
    <property type="match status" value="1"/>
</dbReference>
<keyword evidence="3" id="KW-0813">Transport</keyword>
<dbReference type="PANTHER" id="PTHR30329:SF21">
    <property type="entry name" value="LIPOPROTEIN YIAD-RELATED"/>
    <property type="match status" value="1"/>
</dbReference>
<feature type="domain" description="OmpA-like" evidence="12">
    <location>
        <begin position="200"/>
        <end position="328"/>
    </location>
</feature>
<keyword evidence="14" id="KW-1185">Reference proteome</keyword>
<evidence type="ECO:0000256" key="2">
    <source>
        <dbReference type="ARBA" id="ARBA00005710"/>
    </source>
</evidence>
<dbReference type="Proteomes" id="UP000594034">
    <property type="component" value="Chromosome"/>
</dbReference>
<evidence type="ECO:0000256" key="6">
    <source>
        <dbReference type="ARBA" id="ARBA00023065"/>
    </source>
</evidence>
<dbReference type="CDD" id="cd07185">
    <property type="entry name" value="OmpA_C-like"/>
    <property type="match status" value="1"/>
</dbReference>
<accession>A0A5J6WWC0</accession>
<dbReference type="GO" id="GO:0015288">
    <property type="term" value="F:porin activity"/>
    <property type="evidence" value="ECO:0007669"/>
    <property type="project" value="UniProtKB-KW"/>
</dbReference>
<evidence type="ECO:0000256" key="3">
    <source>
        <dbReference type="ARBA" id="ARBA00022448"/>
    </source>
</evidence>
<protein>
    <submittedName>
        <fullName evidence="13">Porin OmpA</fullName>
    </submittedName>
</protein>
<evidence type="ECO:0000256" key="11">
    <source>
        <dbReference type="SAM" id="SignalP"/>
    </source>
</evidence>
<evidence type="ECO:0000256" key="10">
    <source>
        <dbReference type="PROSITE-ProRule" id="PRU00473"/>
    </source>
</evidence>
<dbReference type="InterPro" id="IPR011250">
    <property type="entry name" value="OMP/PagP_B-barrel"/>
</dbReference>
<dbReference type="KEGG" id="asim:FE240_11540"/>
<dbReference type="RefSeq" id="WP_193001094.1">
    <property type="nucleotide sequence ID" value="NZ_CP040449.1"/>
</dbReference>
<dbReference type="GO" id="GO:0046930">
    <property type="term" value="C:pore complex"/>
    <property type="evidence" value="ECO:0007669"/>
    <property type="project" value="UniProtKB-KW"/>
</dbReference>
<comment type="subcellular location">
    <subcellularLocation>
        <location evidence="1">Cell outer membrane</location>
        <topology evidence="1">Multi-pass membrane protein</topology>
    </subcellularLocation>
</comment>
<dbReference type="InterPro" id="IPR050330">
    <property type="entry name" value="Bact_OuterMem_StrucFunc"/>
</dbReference>
<comment type="similarity">
    <text evidence="2">Belongs to the outer membrane OOP (TC 1.B.6) superfamily. OmpA family.</text>
</comment>
<keyword evidence="4" id="KW-1134">Transmembrane beta strand</keyword>
<keyword evidence="8 10" id="KW-0472">Membrane</keyword>
<dbReference type="InterPro" id="IPR006665">
    <property type="entry name" value="OmpA-like"/>
</dbReference>
<dbReference type="InterPro" id="IPR006664">
    <property type="entry name" value="OMP_bac"/>
</dbReference>
<dbReference type="PROSITE" id="PS01068">
    <property type="entry name" value="OMPA_1"/>
    <property type="match status" value="1"/>
</dbReference>
<dbReference type="SUPFAM" id="SSF56925">
    <property type="entry name" value="OMPA-like"/>
    <property type="match status" value="1"/>
</dbReference>
<name>A0A5J6WWC0_9GAMM</name>
<dbReference type="Gene3D" id="3.30.1330.60">
    <property type="entry name" value="OmpA-like domain"/>
    <property type="match status" value="1"/>
</dbReference>
<dbReference type="AlphaFoldDB" id="A0A5J6WWC0"/>
<evidence type="ECO:0000259" key="12">
    <source>
        <dbReference type="PROSITE" id="PS51123"/>
    </source>
</evidence>
<dbReference type="PANTHER" id="PTHR30329">
    <property type="entry name" value="STATOR ELEMENT OF FLAGELLAR MOTOR COMPLEX"/>
    <property type="match status" value="1"/>
</dbReference>
<dbReference type="Pfam" id="PF01389">
    <property type="entry name" value="OmpA_membrane"/>
    <property type="match status" value="1"/>
</dbReference>
<dbReference type="NCBIfam" id="NF008071">
    <property type="entry name" value="PRK10808.1"/>
    <property type="match status" value="1"/>
</dbReference>